<keyword evidence="3" id="KW-1185">Reference proteome</keyword>
<accession>A0A8C7Y9R6</accession>
<keyword evidence="1" id="KW-0732">Signal</keyword>
<dbReference type="Ensembl" id="ENSOSIT00000025743.1">
    <property type="protein sequence ID" value="ENSOSIP00000024385.1"/>
    <property type="gene ID" value="ENSOSIG00000012820.1"/>
</dbReference>
<feature type="chain" id="PRO_5034880768" description="Secreted protein" evidence="1">
    <location>
        <begin position="19"/>
        <end position="67"/>
    </location>
</feature>
<dbReference type="AlphaFoldDB" id="A0A8C7Y9R6"/>
<evidence type="ECO:0000313" key="3">
    <source>
        <dbReference type="Proteomes" id="UP000694383"/>
    </source>
</evidence>
<evidence type="ECO:0008006" key="4">
    <source>
        <dbReference type="Google" id="ProtNLM"/>
    </source>
</evidence>
<protein>
    <recommendedName>
        <fullName evidence="4">Secreted protein</fullName>
    </recommendedName>
</protein>
<reference evidence="2" key="2">
    <citation type="submission" date="2025-09" db="UniProtKB">
        <authorList>
            <consortium name="Ensembl"/>
        </authorList>
    </citation>
    <scope>IDENTIFICATION</scope>
</reference>
<name>A0A8C7Y9R6_9TELE</name>
<reference evidence="2" key="1">
    <citation type="submission" date="2025-08" db="UniProtKB">
        <authorList>
            <consortium name="Ensembl"/>
        </authorList>
    </citation>
    <scope>IDENTIFICATION</scope>
</reference>
<evidence type="ECO:0000313" key="2">
    <source>
        <dbReference type="Ensembl" id="ENSOSIP00000024385.1"/>
    </source>
</evidence>
<sequence>MSCFFLIALFAEINSSDRNCIVVSTYASQQLGPGSIPSSDQCLCKHCFFYGNSDFLPQSEACFIDNW</sequence>
<dbReference type="Proteomes" id="UP000694383">
    <property type="component" value="Unplaced"/>
</dbReference>
<proteinExistence type="predicted"/>
<feature type="signal peptide" evidence="1">
    <location>
        <begin position="1"/>
        <end position="18"/>
    </location>
</feature>
<evidence type="ECO:0000256" key="1">
    <source>
        <dbReference type="SAM" id="SignalP"/>
    </source>
</evidence>
<organism evidence="2 3">
    <name type="scientific">Oryzias sinensis</name>
    <name type="common">Chinese medaka</name>
    <dbReference type="NCBI Taxonomy" id="183150"/>
    <lineage>
        <taxon>Eukaryota</taxon>
        <taxon>Metazoa</taxon>
        <taxon>Chordata</taxon>
        <taxon>Craniata</taxon>
        <taxon>Vertebrata</taxon>
        <taxon>Euteleostomi</taxon>
        <taxon>Actinopterygii</taxon>
        <taxon>Neopterygii</taxon>
        <taxon>Teleostei</taxon>
        <taxon>Neoteleostei</taxon>
        <taxon>Acanthomorphata</taxon>
        <taxon>Ovalentaria</taxon>
        <taxon>Atherinomorphae</taxon>
        <taxon>Beloniformes</taxon>
        <taxon>Adrianichthyidae</taxon>
        <taxon>Oryziinae</taxon>
        <taxon>Oryzias</taxon>
    </lineage>
</organism>